<gene>
    <name evidence="2" type="ORF">RB653_003779</name>
</gene>
<dbReference type="SUPFAM" id="SSF56849">
    <property type="entry name" value="delta-Endotoxin (insectocide), N-terminal domain"/>
    <property type="match status" value="1"/>
</dbReference>
<evidence type="ECO:0000313" key="3">
    <source>
        <dbReference type="Proteomes" id="UP001344447"/>
    </source>
</evidence>
<reference evidence="2 3" key="1">
    <citation type="submission" date="2023-11" db="EMBL/GenBank/DDBJ databases">
        <title>Dfirmibasis_genome.</title>
        <authorList>
            <person name="Edelbroek B."/>
            <person name="Kjellin J."/>
            <person name="Jerlstrom-Hultqvist J."/>
            <person name="Soderbom F."/>
        </authorList>
    </citation>
    <scope>NUCLEOTIDE SEQUENCE [LARGE SCALE GENOMIC DNA]</scope>
    <source>
        <strain evidence="2 3">TNS-C-14</strain>
    </source>
</reference>
<feature type="chain" id="PRO_5042968004" description="Pesticidal crystal protein N-terminal domain-containing protein" evidence="1">
    <location>
        <begin position="24"/>
        <end position="569"/>
    </location>
</feature>
<dbReference type="PANTHER" id="PTHR35598:SF2">
    <property type="entry name" value="PESTICIDAL CRYSTAL PROTEIN N-TERMINAL DOMAIN-CONTAINING PROTEIN"/>
    <property type="match status" value="1"/>
</dbReference>
<accession>A0AAN7YW42</accession>
<name>A0AAN7YW42_9MYCE</name>
<dbReference type="InterPro" id="IPR036716">
    <property type="entry name" value="Pest_crys_N_sf"/>
</dbReference>
<comment type="caution">
    <text evidence="2">The sequence shown here is derived from an EMBL/GenBank/DDBJ whole genome shotgun (WGS) entry which is preliminary data.</text>
</comment>
<dbReference type="EMBL" id="JAVFKY010000001">
    <property type="protein sequence ID" value="KAK5582196.1"/>
    <property type="molecule type" value="Genomic_DNA"/>
</dbReference>
<organism evidence="2 3">
    <name type="scientific">Dictyostelium firmibasis</name>
    <dbReference type="NCBI Taxonomy" id="79012"/>
    <lineage>
        <taxon>Eukaryota</taxon>
        <taxon>Amoebozoa</taxon>
        <taxon>Evosea</taxon>
        <taxon>Eumycetozoa</taxon>
        <taxon>Dictyostelia</taxon>
        <taxon>Dictyosteliales</taxon>
        <taxon>Dictyosteliaceae</taxon>
        <taxon>Dictyostelium</taxon>
    </lineage>
</organism>
<evidence type="ECO:0000313" key="2">
    <source>
        <dbReference type="EMBL" id="KAK5582196.1"/>
    </source>
</evidence>
<dbReference type="GO" id="GO:0090729">
    <property type="term" value="F:toxin activity"/>
    <property type="evidence" value="ECO:0007669"/>
    <property type="project" value="InterPro"/>
</dbReference>
<evidence type="ECO:0000256" key="1">
    <source>
        <dbReference type="SAM" id="SignalP"/>
    </source>
</evidence>
<sequence length="569" mass="66173">MKVYFKIILFCIFLIISIKYTNSQASSIYVPKYYHAEFAAEKKTFPSNLDFSSIAISFMHGIFCGLPLQPEDYKRFNLIKNTFRGAFSYAGLADSAFSLVLKAFNIPDSESEMISNEFLEKRLTDLFENMKTYVENRVDAEIMTISKIQYLKLRVPLQNFKDLQLTLEYEKNTTGIVSLETRVSISSAYWILLTQLEEAIIEFGHEKRIYQTNLLYLESSLLYAVALKDGINTGYDMGLPKYILNNTEAGNNRIIDKFDELRQNILKRWPRMINDILVFQGEIDKLKKQQEKDKRRDTDVDRSTFKIPSKGEYISSFYFSNRTLYPYMTYFVTEFSTWEQHGSQDTQSIRKFYVLNVTSPKNSIYVLDPISMRIGASEKKNGPFDYGDDRYFVGPQYIKYSLPFTKIEQKNDFLTGLNGFLNDNKKKYNSHSIKLSFNDTSLKNNITFRCIYTDPTEYYDDFKPITYNNDYIYLGYGIYNNPYEFESGLDSNFDIGFYGRSGEVLSPTIKKSGGERIDLTERLSRVSGRKMYVLGTYDFSNHTGDIVIEVKPSNSLLFKFVFVAFEIIV</sequence>
<evidence type="ECO:0008006" key="4">
    <source>
        <dbReference type="Google" id="ProtNLM"/>
    </source>
</evidence>
<dbReference type="AlphaFoldDB" id="A0AAN7YW42"/>
<dbReference type="PANTHER" id="PTHR35598">
    <property type="entry name" value="ENDOTOXIN_N DOMAIN-CONTAINING PROTEIN"/>
    <property type="match status" value="1"/>
</dbReference>
<dbReference type="Proteomes" id="UP001344447">
    <property type="component" value="Unassembled WGS sequence"/>
</dbReference>
<protein>
    <recommendedName>
        <fullName evidence="4">Pesticidal crystal protein N-terminal domain-containing protein</fullName>
    </recommendedName>
</protein>
<feature type="signal peptide" evidence="1">
    <location>
        <begin position="1"/>
        <end position="23"/>
    </location>
</feature>
<keyword evidence="3" id="KW-1185">Reference proteome</keyword>
<keyword evidence="1" id="KW-0732">Signal</keyword>
<proteinExistence type="predicted"/>